<gene>
    <name evidence="8" type="ORF">P3TCK_21100</name>
</gene>
<evidence type="ECO:0000256" key="1">
    <source>
        <dbReference type="ARBA" id="ARBA00009477"/>
    </source>
</evidence>
<dbReference type="InterPro" id="IPR058634">
    <property type="entry name" value="AaeA-lik-b-barrel"/>
</dbReference>
<evidence type="ECO:0000313" key="8">
    <source>
        <dbReference type="EMBL" id="EAS45022.1"/>
    </source>
</evidence>
<dbReference type="InterPro" id="IPR058625">
    <property type="entry name" value="MdtA-like_BSH"/>
</dbReference>
<feature type="domain" description="p-hydroxybenzoic acid efflux pump subunit AaeA-like beta-barrel" evidence="7">
    <location>
        <begin position="194"/>
        <end position="291"/>
    </location>
</feature>
<dbReference type="PANTHER" id="PTHR30367">
    <property type="entry name" value="P-HYDROXYBENZOIC ACID EFFLUX PUMP SUBUNIT AAEA-RELATED"/>
    <property type="match status" value="1"/>
</dbReference>
<organism evidence="8 9">
    <name type="scientific">Photobacterium profundum 3TCK</name>
    <dbReference type="NCBI Taxonomy" id="314280"/>
    <lineage>
        <taxon>Bacteria</taxon>
        <taxon>Pseudomonadati</taxon>
        <taxon>Pseudomonadota</taxon>
        <taxon>Gammaproteobacteria</taxon>
        <taxon>Vibrionales</taxon>
        <taxon>Vibrionaceae</taxon>
        <taxon>Photobacterium</taxon>
    </lineage>
</organism>
<feature type="domain" description="Multidrug resistance protein MdtA-like barrel-sandwich hybrid" evidence="6">
    <location>
        <begin position="47"/>
        <end position="191"/>
    </location>
</feature>
<proteinExistence type="inferred from homology"/>
<evidence type="ECO:0000256" key="4">
    <source>
        <dbReference type="ARBA" id="ARBA00023136"/>
    </source>
</evidence>
<keyword evidence="4 5" id="KW-0472">Membrane</keyword>
<evidence type="ECO:0000259" key="6">
    <source>
        <dbReference type="Pfam" id="PF25917"/>
    </source>
</evidence>
<evidence type="ECO:0000256" key="2">
    <source>
        <dbReference type="ARBA" id="ARBA00022692"/>
    </source>
</evidence>
<dbReference type="Pfam" id="PF25917">
    <property type="entry name" value="BSH_RND"/>
    <property type="match status" value="1"/>
</dbReference>
<dbReference type="InterPro" id="IPR006143">
    <property type="entry name" value="RND_pump_MFP"/>
</dbReference>
<dbReference type="InterPro" id="IPR050393">
    <property type="entry name" value="MFP_Efflux_Pump"/>
</dbReference>
<evidence type="ECO:0000313" key="9">
    <source>
        <dbReference type="Proteomes" id="UP000003789"/>
    </source>
</evidence>
<keyword evidence="2 5" id="KW-0812">Transmembrane</keyword>
<protein>
    <submittedName>
        <fullName evidence="8">Putative membrane protein</fullName>
    </submittedName>
</protein>
<keyword evidence="3 5" id="KW-1133">Transmembrane helix</keyword>
<dbReference type="Proteomes" id="UP000003789">
    <property type="component" value="Unassembled WGS sequence"/>
</dbReference>
<dbReference type="AlphaFoldDB" id="Q1Z8T6"/>
<dbReference type="GO" id="GO:0016020">
    <property type="term" value="C:membrane"/>
    <property type="evidence" value="ECO:0007669"/>
    <property type="project" value="InterPro"/>
</dbReference>
<reference evidence="8 9" key="1">
    <citation type="submission" date="2006-03" db="EMBL/GenBank/DDBJ databases">
        <authorList>
            <person name="Bartlett D.H."/>
            <person name="Valle G."/>
            <person name="Lauro F.M."/>
            <person name="Vezzi A."/>
            <person name="Simonato F."/>
            <person name="Eloe E."/>
            <person name="Vitulo N."/>
            <person name="Stratton T.K."/>
            <person name="D'angelo M."/>
            <person name="Ferriera S."/>
            <person name="Johnson J."/>
            <person name="Kravitz S."/>
            <person name="Beeson K."/>
            <person name="Sutton G."/>
            <person name="Rogers Y."/>
            <person name="Friedman R."/>
            <person name="Frazier M."/>
            <person name="Venter J.C."/>
        </authorList>
    </citation>
    <scope>NUCLEOTIDE SEQUENCE [LARGE SCALE GENOMIC DNA]</scope>
    <source>
        <strain evidence="8 9">3TCK</strain>
    </source>
</reference>
<dbReference type="GO" id="GO:0022857">
    <property type="term" value="F:transmembrane transporter activity"/>
    <property type="evidence" value="ECO:0007669"/>
    <property type="project" value="InterPro"/>
</dbReference>
<dbReference type="SUPFAM" id="SSF111369">
    <property type="entry name" value="HlyD-like secretion proteins"/>
    <property type="match status" value="1"/>
</dbReference>
<accession>Q1Z8T6</accession>
<evidence type="ECO:0000259" key="7">
    <source>
        <dbReference type="Pfam" id="PF25963"/>
    </source>
</evidence>
<dbReference type="EMBL" id="AAPH01000002">
    <property type="protein sequence ID" value="EAS45022.1"/>
    <property type="molecule type" value="Genomic_DNA"/>
</dbReference>
<comment type="caution">
    <text evidence="8">The sequence shown here is derived from an EMBL/GenBank/DDBJ whole genome shotgun (WGS) entry which is preliminary data.</text>
</comment>
<evidence type="ECO:0000256" key="3">
    <source>
        <dbReference type="ARBA" id="ARBA00022989"/>
    </source>
</evidence>
<dbReference type="Gene3D" id="2.40.30.170">
    <property type="match status" value="1"/>
</dbReference>
<dbReference type="Pfam" id="PF25963">
    <property type="entry name" value="Beta-barrel_AAEA"/>
    <property type="match status" value="1"/>
</dbReference>
<evidence type="ECO:0000256" key="5">
    <source>
        <dbReference type="SAM" id="Phobius"/>
    </source>
</evidence>
<feature type="transmembrane region" description="Helical" evidence="5">
    <location>
        <begin position="9"/>
        <end position="27"/>
    </location>
</feature>
<sequence>MILNKIKKLFVIALNILIIGGAIYLGYQKYEEYFNNPWTRDGQVRANIIKVAPRVSGPIVNVAVNDNQFVRKGDLLFQIDPSTYAVSLSQAEVSLARSKVSSRGKKIEYDRLLDIRAKDKGAVSHKDLVRRQITYEESLLQIKSAEEQLKAAKLNMEFTNVYASVDGYVSNIDIRNGTQAVANQPLIALVDSNSFWVFGYFRENQLEQIQIGSKAKVTLMAHPDKPIDAVVESLGWGIAPKDGTVGYNLLPNVNPVFQWIRLAQRIPVRIALDELPEGVALRFGLSASIMVQQEKPEE</sequence>
<dbReference type="Gene3D" id="2.40.50.100">
    <property type="match status" value="1"/>
</dbReference>
<comment type="similarity">
    <text evidence="1">Belongs to the membrane fusion protein (MFP) (TC 8.A.1) family.</text>
</comment>
<dbReference type="HOGENOM" id="CLU_018816_15_2_6"/>
<dbReference type="NCBIfam" id="TIGR01730">
    <property type="entry name" value="RND_mfp"/>
    <property type="match status" value="1"/>
</dbReference>
<name>Q1Z8T6_9GAMM</name>
<dbReference type="PANTHER" id="PTHR30367:SF1">
    <property type="entry name" value="MULTIDRUG RESISTANCE PROTEIN MDTN"/>
    <property type="match status" value="1"/>
</dbReference>